<proteinExistence type="predicted"/>
<dbReference type="GO" id="GO:0008299">
    <property type="term" value="P:isoprenoid biosynthetic process"/>
    <property type="evidence" value="ECO:0007669"/>
    <property type="project" value="InterPro"/>
</dbReference>
<dbReference type="Proteomes" id="UP000688137">
    <property type="component" value="Unassembled WGS sequence"/>
</dbReference>
<reference evidence="3" key="1">
    <citation type="submission" date="2021-01" db="EMBL/GenBank/DDBJ databases">
        <authorList>
            <consortium name="Genoscope - CEA"/>
            <person name="William W."/>
        </authorList>
    </citation>
    <scope>NUCLEOTIDE SEQUENCE</scope>
</reference>
<dbReference type="CDD" id="cd00685">
    <property type="entry name" value="Trans_IPPS_HT"/>
    <property type="match status" value="1"/>
</dbReference>
<dbReference type="AlphaFoldDB" id="A0A8S1LP01"/>
<dbReference type="PROSITE" id="PS00444">
    <property type="entry name" value="POLYPRENYL_SYNTHASE_2"/>
    <property type="match status" value="1"/>
</dbReference>
<evidence type="ECO:0000313" key="4">
    <source>
        <dbReference type="Proteomes" id="UP000688137"/>
    </source>
</evidence>
<organism evidence="3 4">
    <name type="scientific">Paramecium primaurelia</name>
    <dbReference type="NCBI Taxonomy" id="5886"/>
    <lineage>
        <taxon>Eukaryota</taxon>
        <taxon>Sar</taxon>
        <taxon>Alveolata</taxon>
        <taxon>Ciliophora</taxon>
        <taxon>Intramacronucleata</taxon>
        <taxon>Oligohymenophorea</taxon>
        <taxon>Peniculida</taxon>
        <taxon>Parameciidae</taxon>
        <taxon>Paramecium</taxon>
    </lineage>
</organism>
<evidence type="ECO:0000256" key="2">
    <source>
        <dbReference type="ARBA" id="ARBA00022842"/>
    </source>
</evidence>
<dbReference type="Pfam" id="PF00348">
    <property type="entry name" value="polyprenyl_synt"/>
    <property type="match status" value="1"/>
</dbReference>
<dbReference type="SFLD" id="SFLDS00005">
    <property type="entry name" value="Isoprenoid_Synthase_Type_I"/>
    <property type="match status" value="1"/>
</dbReference>
<dbReference type="GO" id="GO:0004659">
    <property type="term" value="F:prenyltransferase activity"/>
    <property type="evidence" value="ECO:0007669"/>
    <property type="project" value="InterPro"/>
</dbReference>
<dbReference type="PANTHER" id="PTHR12001:SF44">
    <property type="entry name" value="GERANYLGERANYL PYROPHOSPHATE SYNTHASE"/>
    <property type="match status" value="1"/>
</dbReference>
<dbReference type="InterPro" id="IPR033749">
    <property type="entry name" value="Polyprenyl_synt_CS"/>
</dbReference>
<dbReference type="OMA" id="ANFAYFW"/>
<comment type="caution">
    <text evidence="3">The sequence shown here is derived from an EMBL/GenBank/DDBJ whole genome shotgun (WGS) entry which is preliminary data.</text>
</comment>
<evidence type="ECO:0000313" key="3">
    <source>
        <dbReference type="EMBL" id="CAD8068539.1"/>
    </source>
</evidence>
<gene>
    <name evidence="3" type="ORF">PPRIM_AZ9-3.1.T0420210</name>
</gene>
<keyword evidence="4" id="KW-1185">Reference proteome</keyword>
<sequence>MLIRNLRRSFFSKLEFMTQLKADVKKFESSQYFEKILPRVFNQNDPQFSKYDDVETLTKSISNPIYDLLDRGGKRWRPALCFMIADLFNRNHKELYEVAALVELIHNATLIVDDIEDDSVVRRNDKCIHIKYGVDVAVNAGNYVYFAPLHYFLNSANYSDQQKMKILAICLNNMRVVHFGQAWDIYWHKQNSDIIPTEEQYLKMAQYKTGALSCMAAQLSCIVLDKNEKVGEALAKFAAQIGIAFQIQDDILNLNGGEKYKKTKGYLGEDIHEGKFSLIVIHSLKQKKGRLFDILKSRTEDQELINEAISIIKQTGSLEYAHKRSLEIIEEAWKEVENLEFDCPEAKARLKDFAKYLIERDS</sequence>
<protein>
    <submittedName>
        <fullName evidence="3">Uncharacterized protein</fullName>
    </submittedName>
</protein>
<name>A0A8S1LP01_PARPR</name>
<accession>A0A8S1LP01</accession>
<dbReference type="PANTHER" id="PTHR12001">
    <property type="entry name" value="GERANYLGERANYL PYROPHOSPHATE SYNTHASE"/>
    <property type="match status" value="1"/>
</dbReference>
<keyword evidence="1" id="KW-0479">Metal-binding</keyword>
<dbReference type="SFLD" id="SFLDG01017">
    <property type="entry name" value="Polyprenyl_Transferase_Like"/>
    <property type="match status" value="1"/>
</dbReference>
<dbReference type="InterPro" id="IPR000092">
    <property type="entry name" value="Polyprenyl_synt"/>
</dbReference>
<dbReference type="GO" id="GO:0046872">
    <property type="term" value="F:metal ion binding"/>
    <property type="evidence" value="ECO:0007669"/>
    <property type="project" value="UniProtKB-KW"/>
</dbReference>
<dbReference type="EMBL" id="CAJJDM010000041">
    <property type="protein sequence ID" value="CAD8068539.1"/>
    <property type="molecule type" value="Genomic_DNA"/>
</dbReference>
<evidence type="ECO:0000256" key="1">
    <source>
        <dbReference type="ARBA" id="ARBA00022723"/>
    </source>
</evidence>
<keyword evidence="2" id="KW-0460">Magnesium</keyword>